<proteinExistence type="predicted"/>
<name>A0A3M7SG52_BRAPC</name>
<sequence>MASSLYGFCQFLRGVVLDNTRPGRSGFSPIRSGLELIQRDYVVMVTDSRWMLMMTSLPTIVNVLNIHYSGVKGSTRACFTRMRLKRVPVGRNTLNNI</sequence>
<evidence type="ECO:0000313" key="2">
    <source>
        <dbReference type="Proteomes" id="UP000276133"/>
    </source>
</evidence>
<gene>
    <name evidence="1" type="ORF">BpHYR1_005831</name>
</gene>
<reference evidence="1 2" key="1">
    <citation type="journal article" date="2018" name="Sci. Rep.">
        <title>Genomic signatures of local adaptation to the degree of environmental predictability in rotifers.</title>
        <authorList>
            <person name="Franch-Gras L."/>
            <person name="Hahn C."/>
            <person name="Garcia-Roger E.M."/>
            <person name="Carmona M.J."/>
            <person name="Serra M."/>
            <person name="Gomez A."/>
        </authorList>
    </citation>
    <scope>NUCLEOTIDE SEQUENCE [LARGE SCALE GENOMIC DNA]</scope>
    <source>
        <strain evidence="1">HYR1</strain>
    </source>
</reference>
<keyword evidence="2" id="KW-1185">Reference proteome</keyword>
<dbReference type="AlphaFoldDB" id="A0A3M7SG52"/>
<dbReference type="EMBL" id="REGN01001432">
    <property type="protein sequence ID" value="RNA34699.1"/>
    <property type="molecule type" value="Genomic_DNA"/>
</dbReference>
<comment type="caution">
    <text evidence="1">The sequence shown here is derived from an EMBL/GenBank/DDBJ whole genome shotgun (WGS) entry which is preliminary data.</text>
</comment>
<organism evidence="1 2">
    <name type="scientific">Brachionus plicatilis</name>
    <name type="common">Marine rotifer</name>
    <name type="synonym">Brachionus muelleri</name>
    <dbReference type="NCBI Taxonomy" id="10195"/>
    <lineage>
        <taxon>Eukaryota</taxon>
        <taxon>Metazoa</taxon>
        <taxon>Spiralia</taxon>
        <taxon>Gnathifera</taxon>
        <taxon>Rotifera</taxon>
        <taxon>Eurotatoria</taxon>
        <taxon>Monogononta</taxon>
        <taxon>Pseudotrocha</taxon>
        <taxon>Ploima</taxon>
        <taxon>Brachionidae</taxon>
        <taxon>Brachionus</taxon>
    </lineage>
</organism>
<protein>
    <submittedName>
        <fullName evidence="1">Uncharacterized protein</fullName>
    </submittedName>
</protein>
<accession>A0A3M7SG52</accession>
<evidence type="ECO:0000313" key="1">
    <source>
        <dbReference type="EMBL" id="RNA34699.1"/>
    </source>
</evidence>
<dbReference type="Proteomes" id="UP000276133">
    <property type="component" value="Unassembled WGS sequence"/>
</dbReference>